<evidence type="ECO:0000256" key="2">
    <source>
        <dbReference type="ARBA" id="ARBA00022679"/>
    </source>
</evidence>
<dbReference type="PROSITE" id="PS00109">
    <property type="entry name" value="PROTEIN_KINASE_TYR"/>
    <property type="match status" value="1"/>
</dbReference>
<evidence type="ECO:0000256" key="5">
    <source>
        <dbReference type="ARBA" id="ARBA00022840"/>
    </source>
</evidence>
<evidence type="ECO:0000259" key="6">
    <source>
        <dbReference type="PROSITE" id="PS50011"/>
    </source>
</evidence>
<dbReference type="Gene3D" id="1.10.510.10">
    <property type="entry name" value="Transferase(Phosphotransferase) domain 1"/>
    <property type="match status" value="1"/>
</dbReference>
<keyword evidence="1" id="KW-0723">Serine/threonine-protein kinase</keyword>
<evidence type="ECO:0000256" key="4">
    <source>
        <dbReference type="ARBA" id="ARBA00022777"/>
    </source>
</evidence>
<dbReference type="GO" id="GO:0007346">
    <property type="term" value="P:regulation of mitotic cell cycle"/>
    <property type="evidence" value="ECO:0007669"/>
    <property type="project" value="TreeGrafter"/>
</dbReference>
<organism evidence="7 8">
    <name type="scientific">Argiope bruennichi</name>
    <name type="common">Wasp spider</name>
    <name type="synonym">Aranea bruennichi</name>
    <dbReference type="NCBI Taxonomy" id="94029"/>
    <lineage>
        <taxon>Eukaryota</taxon>
        <taxon>Metazoa</taxon>
        <taxon>Ecdysozoa</taxon>
        <taxon>Arthropoda</taxon>
        <taxon>Chelicerata</taxon>
        <taxon>Arachnida</taxon>
        <taxon>Araneae</taxon>
        <taxon>Araneomorphae</taxon>
        <taxon>Entelegynae</taxon>
        <taxon>Araneoidea</taxon>
        <taxon>Araneidae</taxon>
        <taxon>Argiope</taxon>
    </lineage>
</organism>
<keyword evidence="4 7" id="KW-0418">Kinase</keyword>
<gene>
    <name evidence="7" type="ORF">HNY73_017066</name>
</gene>
<reference evidence="7" key="2">
    <citation type="submission" date="2020-06" db="EMBL/GenBank/DDBJ databases">
        <authorList>
            <person name="Sheffer M."/>
        </authorList>
    </citation>
    <scope>NUCLEOTIDE SEQUENCE</scope>
</reference>
<dbReference type="GO" id="GO:0005524">
    <property type="term" value="F:ATP binding"/>
    <property type="evidence" value="ECO:0007669"/>
    <property type="project" value="UniProtKB-KW"/>
</dbReference>
<dbReference type="InterPro" id="IPR050108">
    <property type="entry name" value="CDK"/>
</dbReference>
<dbReference type="Proteomes" id="UP000807504">
    <property type="component" value="Unassembled WGS sequence"/>
</dbReference>
<dbReference type="PANTHER" id="PTHR24056:SF508">
    <property type="entry name" value="CYCLIN-DEPENDENT KINASE 10"/>
    <property type="match status" value="1"/>
</dbReference>
<comment type="caution">
    <text evidence="7">The sequence shown here is derived from an EMBL/GenBank/DDBJ whole genome shotgun (WGS) entry which is preliminary data.</text>
</comment>
<dbReference type="InterPro" id="IPR011009">
    <property type="entry name" value="Kinase-like_dom_sf"/>
</dbReference>
<keyword evidence="5" id="KW-0067">ATP-binding</keyword>
<feature type="domain" description="Protein kinase" evidence="6">
    <location>
        <begin position="53"/>
        <end position="315"/>
    </location>
</feature>
<dbReference type="Gene3D" id="3.30.200.20">
    <property type="entry name" value="Phosphorylase Kinase, domain 1"/>
    <property type="match status" value="1"/>
</dbReference>
<dbReference type="SUPFAM" id="SSF56112">
    <property type="entry name" value="Protein kinase-like (PK-like)"/>
    <property type="match status" value="1"/>
</dbReference>
<dbReference type="InterPro" id="IPR008266">
    <property type="entry name" value="Tyr_kinase_AS"/>
</dbReference>
<dbReference type="InterPro" id="IPR000719">
    <property type="entry name" value="Prot_kinase_dom"/>
</dbReference>
<dbReference type="AlphaFoldDB" id="A0A8T0ELR2"/>
<evidence type="ECO:0000256" key="1">
    <source>
        <dbReference type="ARBA" id="ARBA00022527"/>
    </source>
</evidence>
<dbReference type="EMBL" id="JABXBU010002227">
    <property type="protein sequence ID" value="KAF8774528.1"/>
    <property type="molecule type" value="Genomic_DNA"/>
</dbReference>
<dbReference type="PANTHER" id="PTHR24056">
    <property type="entry name" value="CELL DIVISION PROTEIN KINASE"/>
    <property type="match status" value="1"/>
</dbReference>
<keyword evidence="2" id="KW-0808">Transferase</keyword>
<dbReference type="FunFam" id="1.10.510.10:FF:000624">
    <property type="entry name" value="Mitogen-activated protein kinase"/>
    <property type="match status" value="1"/>
</dbReference>
<reference evidence="7" key="1">
    <citation type="journal article" date="2020" name="bioRxiv">
        <title>Chromosome-level reference genome of the European wasp spider Argiope bruennichi: a resource for studies on range expansion and evolutionary adaptation.</title>
        <authorList>
            <person name="Sheffer M.M."/>
            <person name="Hoppe A."/>
            <person name="Krehenwinkel H."/>
            <person name="Uhl G."/>
            <person name="Kuss A.W."/>
            <person name="Jensen L."/>
            <person name="Jensen C."/>
            <person name="Gillespie R.G."/>
            <person name="Hoff K.J."/>
            <person name="Prost S."/>
        </authorList>
    </citation>
    <scope>NUCLEOTIDE SEQUENCE</scope>
</reference>
<sequence length="338" mass="38356">MTTVSIPELDTGPVDEIATTSEVSGIKLMPSKCKPYMVPPSIEFEKFLPITEFENISFIGEGAYGSVYAGLPVNFTREINTLKQLKHDNIANLLGVAVDRDFENIYLVLEYCPYELSKAIDDGLIQSLINEAHIKCIMYQLFTGLHFLHEKLVLHRDLTGTNILFTEKGVLKITDFGSCRQASKEKMTPNMVSRWYRAPELLFGAENYSSAIDIWSAGCIFAELLNKRPLFETDSDNNMISMLVDLLGIPTETNWPGCSELPLLKEYELQGHPYNNLRLMFLEQSSVCMDLLYKLFTYNPIKRITAQECLVHSYFTENPKACDLKTLVALLKKVDTIY</sequence>
<dbReference type="Pfam" id="PF00069">
    <property type="entry name" value="Pkinase"/>
    <property type="match status" value="1"/>
</dbReference>
<dbReference type="GO" id="GO:0004674">
    <property type="term" value="F:protein serine/threonine kinase activity"/>
    <property type="evidence" value="ECO:0007669"/>
    <property type="project" value="UniProtKB-KW"/>
</dbReference>
<keyword evidence="8" id="KW-1185">Reference proteome</keyword>
<protein>
    <submittedName>
        <fullName evidence="7">Cyclin-dependent kinase 10 like protein</fullName>
    </submittedName>
</protein>
<keyword evidence="3" id="KW-0547">Nucleotide-binding</keyword>
<dbReference type="PROSITE" id="PS50011">
    <property type="entry name" value="PROTEIN_KINASE_DOM"/>
    <property type="match status" value="1"/>
</dbReference>
<name>A0A8T0ELR2_ARGBR</name>
<dbReference type="GO" id="GO:0005634">
    <property type="term" value="C:nucleus"/>
    <property type="evidence" value="ECO:0007669"/>
    <property type="project" value="TreeGrafter"/>
</dbReference>
<evidence type="ECO:0000256" key="3">
    <source>
        <dbReference type="ARBA" id="ARBA00022741"/>
    </source>
</evidence>
<accession>A0A8T0ELR2</accession>
<evidence type="ECO:0000313" key="8">
    <source>
        <dbReference type="Proteomes" id="UP000807504"/>
    </source>
</evidence>
<proteinExistence type="predicted"/>
<evidence type="ECO:0000313" key="7">
    <source>
        <dbReference type="EMBL" id="KAF8774528.1"/>
    </source>
</evidence>